<accession>A0A5E7UEP0</accession>
<evidence type="ECO:0000313" key="1">
    <source>
        <dbReference type="EMBL" id="VVQ08358.1"/>
    </source>
</evidence>
<dbReference type="Proteomes" id="UP000326452">
    <property type="component" value="Unassembled WGS sequence"/>
</dbReference>
<proteinExistence type="predicted"/>
<sequence>MRQHIDAGFAVGIDPRPTQIRATDHAIAAEITGLPLHTKLTGIVLADFDDQAFDHHLRAALVEQIDHLAQVAIQRLRRRNQQGVGGGVSLNGHAASAEGDVLLARLITAATGAATALCVTATGTAAAIAGRCCTAGLRTALAILPSAAASTCTHRTKHRTSAVTGAAITLTREQTAQRLRQFRRLRVTQINHMQIARIALRVVEFVDQITRQLRTLRATRANDDGVGTRITNHRDFLRRIIARRIEQVRDHRRNVGSDAVLNLHHIRIDRARRINARNQLRNAGQVLRVIGDDDGVIARIGVDRVVRRNDRPQHRNQVHRVFVLQAKRAREHAVTRRFVGTVNRPAQQLRISLRHHLRHTANIHHTKPLHAQRRQQHVVSLPRRHLTFRDQGQRALHPRIDQKLLPGRTRQRAHHRLNIRVDKIQRHRLIAQRITRQRNARRRRTTARTLADVVQWLRHRSRLSLCAFAVEHCVAAALIIGQRPPEFTVDQQWRLVLRCGGVAARAQRHQQHRQRQTCRFGS</sequence>
<dbReference type="AlphaFoldDB" id="A0A5E7UEP0"/>
<protein>
    <submittedName>
        <fullName evidence="1">Uncharacterized protein</fullName>
    </submittedName>
</protein>
<gene>
    <name evidence="1" type="ORF">PS941_03380</name>
</gene>
<dbReference type="EMBL" id="CABVJC010000005">
    <property type="protein sequence ID" value="VVQ08358.1"/>
    <property type="molecule type" value="Genomic_DNA"/>
</dbReference>
<evidence type="ECO:0000313" key="2">
    <source>
        <dbReference type="Proteomes" id="UP000326452"/>
    </source>
</evidence>
<reference evidence="1 2" key="1">
    <citation type="submission" date="2019-09" db="EMBL/GenBank/DDBJ databases">
        <authorList>
            <person name="Chandra G."/>
            <person name="Truman W A."/>
        </authorList>
    </citation>
    <scope>NUCLEOTIDE SEQUENCE [LARGE SCALE GENOMIC DNA]</scope>
    <source>
        <strain evidence="1">PS941</strain>
    </source>
</reference>
<name>A0A5E7UEP0_PSEFL</name>
<organism evidence="1 2">
    <name type="scientific">Pseudomonas fluorescens</name>
    <dbReference type="NCBI Taxonomy" id="294"/>
    <lineage>
        <taxon>Bacteria</taxon>
        <taxon>Pseudomonadati</taxon>
        <taxon>Pseudomonadota</taxon>
        <taxon>Gammaproteobacteria</taxon>
        <taxon>Pseudomonadales</taxon>
        <taxon>Pseudomonadaceae</taxon>
        <taxon>Pseudomonas</taxon>
    </lineage>
</organism>